<comment type="caution">
    <text evidence="1">The sequence shown here is derived from an EMBL/GenBank/DDBJ whole genome shotgun (WGS) entry which is preliminary data.</text>
</comment>
<protein>
    <submittedName>
        <fullName evidence="1">Uncharacterized protein</fullName>
    </submittedName>
</protein>
<organism evidence="1 2">
    <name type="scientific">Leyella stercorea DSM 18206</name>
    <dbReference type="NCBI Taxonomy" id="1002367"/>
    <lineage>
        <taxon>Bacteria</taxon>
        <taxon>Pseudomonadati</taxon>
        <taxon>Bacteroidota</taxon>
        <taxon>Bacteroidia</taxon>
        <taxon>Bacteroidales</taxon>
        <taxon>Prevotellaceae</taxon>
        <taxon>Leyella</taxon>
    </lineage>
</organism>
<proteinExistence type="predicted"/>
<evidence type="ECO:0000313" key="1">
    <source>
        <dbReference type="EMBL" id="EHJ38210.1"/>
    </source>
</evidence>
<name>G6AZS9_9BACT</name>
<gene>
    <name evidence="1" type="ORF">HMPREF0673_02146</name>
</gene>
<dbReference type="Proteomes" id="UP000004407">
    <property type="component" value="Unassembled WGS sequence"/>
</dbReference>
<dbReference type="AlphaFoldDB" id="G6AZS9"/>
<reference evidence="1 2" key="1">
    <citation type="submission" date="2011-08" db="EMBL/GenBank/DDBJ databases">
        <authorList>
            <person name="Weinstock G."/>
            <person name="Sodergren E."/>
            <person name="Clifton S."/>
            <person name="Fulton L."/>
            <person name="Fulton B."/>
            <person name="Courtney L."/>
            <person name="Fronick C."/>
            <person name="Harrison M."/>
            <person name="Strong C."/>
            <person name="Farmer C."/>
            <person name="Delahaunty K."/>
            <person name="Markovic C."/>
            <person name="Hall O."/>
            <person name="Minx P."/>
            <person name="Tomlinson C."/>
            <person name="Mitreva M."/>
            <person name="Hou S."/>
            <person name="Chen J."/>
            <person name="Wollam A."/>
            <person name="Pepin K.H."/>
            <person name="Johnson M."/>
            <person name="Bhonagiri V."/>
            <person name="Zhang X."/>
            <person name="Suruliraj S."/>
            <person name="Warren W."/>
            <person name="Chinwalla A."/>
            <person name="Mardis E.R."/>
            <person name="Wilson R.K."/>
        </authorList>
    </citation>
    <scope>NUCLEOTIDE SEQUENCE [LARGE SCALE GENOMIC DNA]</scope>
    <source>
        <strain evidence="1 2">DSM 18206</strain>
    </source>
</reference>
<dbReference type="EMBL" id="AFZZ01000182">
    <property type="protein sequence ID" value="EHJ38210.1"/>
    <property type="molecule type" value="Genomic_DNA"/>
</dbReference>
<evidence type="ECO:0000313" key="2">
    <source>
        <dbReference type="Proteomes" id="UP000004407"/>
    </source>
</evidence>
<dbReference type="HOGENOM" id="CLU_1685003_0_0_10"/>
<accession>G6AZS9</accession>
<sequence>MVDVDGEETLAHTDVHVHHVLQSLQYEMSCGKIALVISLDAGERTECFGVRYAWQLTTQIHTNLGNESGEYFGAILLLDVVERSVADYLHILVVGHGVGGEHMVEAIVEVGACSLERTPVAVVAPDFQEEEDKEYDKRKYAEQYHTIQHTDVYCIV</sequence>